<dbReference type="RefSeq" id="WP_307481587.1">
    <property type="nucleotide sequence ID" value="NZ_JAUTBF010000001.1"/>
</dbReference>
<evidence type="ECO:0000313" key="3">
    <source>
        <dbReference type="Proteomes" id="UP001226691"/>
    </source>
</evidence>
<keyword evidence="1" id="KW-0812">Transmembrane</keyword>
<comment type="caution">
    <text evidence="2">The sequence shown here is derived from an EMBL/GenBank/DDBJ whole genome shotgun (WGS) entry which is preliminary data.</text>
</comment>
<name>A0ABU0TT86_MICTR</name>
<accession>A0ABU0TT86</accession>
<keyword evidence="1" id="KW-1133">Transmembrane helix</keyword>
<dbReference type="EMBL" id="JAUTBF010000001">
    <property type="protein sequence ID" value="MDQ1122863.1"/>
    <property type="molecule type" value="Genomic_DNA"/>
</dbReference>
<sequence length="110" mass="11703">MGTAALTSLASVRVLWAKVDAGFWVAHRGGEYFGCVDHVEGGYVSRDAHGIPIGRYDRLETAKSSLRTTTHPTNVARRRRTERASIVTATAVGSTALAFALTAGALAPYL</sequence>
<keyword evidence="3" id="KW-1185">Reference proteome</keyword>
<evidence type="ECO:0000313" key="2">
    <source>
        <dbReference type="EMBL" id="MDQ1122863.1"/>
    </source>
</evidence>
<keyword evidence="1" id="KW-0472">Membrane</keyword>
<evidence type="ECO:0000256" key="1">
    <source>
        <dbReference type="SAM" id="Phobius"/>
    </source>
</evidence>
<feature type="transmembrane region" description="Helical" evidence="1">
    <location>
        <begin position="86"/>
        <end position="107"/>
    </location>
</feature>
<organism evidence="2 3">
    <name type="scientific">Microbacterium trichothecenolyticum</name>
    <name type="common">Aureobacterium trichothecenolyticum</name>
    <dbReference type="NCBI Taxonomy" id="69370"/>
    <lineage>
        <taxon>Bacteria</taxon>
        <taxon>Bacillati</taxon>
        <taxon>Actinomycetota</taxon>
        <taxon>Actinomycetes</taxon>
        <taxon>Micrococcales</taxon>
        <taxon>Microbacteriaceae</taxon>
        <taxon>Microbacterium</taxon>
    </lineage>
</organism>
<reference evidence="2 3" key="1">
    <citation type="submission" date="2023-07" db="EMBL/GenBank/DDBJ databases">
        <title>Functional and genomic diversity of the sorghum phyllosphere microbiome.</title>
        <authorList>
            <person name="Shade A."/>
        </authorList>
    </citation>
    <scope>NUCLEOTIDE SEQUENCE [LARGE SCALE GENOMIC DNA]</scope>
    <source>
        <strain evidence="2 3">SORGH_AS_1207</strain>
    </source>
</reference>
<protein>
    <submittedName>
        <fullName evidence="2">Uncharacterized protein</fullName>
    </submittedName>
</protein>
<gene>
    <name evidence="2" type="ORF">QE412_001436</name>
</gene>
<dbReference type="Proteomes" id="UP001226691">
    <property type="component" value="Unassembled WGS sequence"/>
</dbReference>
<proteinExistence type="predicted"/>